<evidence type="ECO:0000313" key="3">
    <source>
        <dbReference type="Proteomes" id="UP000036987"/>
    </source>
</evidence>
<dbReference type="Proteomes" id="UP000036987">
    <property type="component" value="Unassembled WGS sequence"/>
</dbReference>
<dbReference type="AlphaFoldDB" id="A0A0K9PEC1"/>
<reference evidence="3" key="1">
    <citation type="journal article" date="2016" name="Nature">
        <title>The genome of the seagrass Zostera marina reveals angiosperm adaptation to the sea.</title>
        <authorList>
            <person name="Olsen J.L."/>
            <person name="Rouze P."/>
            <person name="Verhelst B."/>
            <person name="Lin Y.-C."/>
            <person name="Bayer T."/>
            <person name="Collen J."/>
            <person name="Dattolo E."/>
            <person name="De Paoli E."/>
            <person name="Dittami S."/>
            <person name="Maumus F."/>
            <person name="Michel G."/>
            <person name="Kersting A."/>
            <person name="Lauritano C."/>
            <person name="Lohaus R."/>
            <person name="Toepel M."/>
            <person name="Tonon T."/>
            <person name="Vanneste K."/>
            <person name="Amirebrahimi M."/>
            <person name="Brakel J."/>
            <person name="Bostroem C."/>
            <person name="Chovatia M."/>
            <person name="Grimwood J."/>
            <person name="Jenkins J.W."/>
            <person name="Jueterbock A."/>
            <person name="Mraz A."/>
            <person name="Stam W.T."/>
            <person name="Tice H."/>
            <person name="Bornberg-Bauer E."/>
            <person name="Green P.J."/>
            <person name="Pearson G.A."/>
            <person name="Procaccini G."/>
            <person name="Duarte C.M."/>
            <person name="Schmutz J."/>
            <person name="Reusch T.B.H."/>
            <person name="Van de Peer Y."/>
        </authorList>
    </citation>
    <scope>NUCLEOTIDE SEQUENCE [LARGE SCALE GENOMIC DNA]</scope>
    <source>
        <strain evidence="3">cv. Finnish</strain>
    </source>
</reference>
<proteinExistence type="inferred from homology"/>
<dbReference type="GO" id="GO:0009733">
    <property type="term" value="P:response to auxin"/>
    <property type="evidence" value="ECO:0007669"/>
    <property type="project" value="InterPro"/>
</dbReference>
<organism evidence="2 3">
    <name type="scientific">Zostera marina</name>
    <name type="common">Eelgrass</name>
    <dbReference type="NCBI Taxonomy" id="29655"/>
    <lineage>
        <taxon>Eukaryota</taxon>
        <taxon>Viridiplantae</taxon>
        <taxon>Streptophyta</taxon>
        <taxon>Embryophyta</taxon>
        <taxon>Tracheophyta</taxon>
        <taxon>Spermatophyta</taxon>
        <taxon>Magnoliopsida</taxon>
        <taxon>Liliopsida</taxon>
        <taxon>Zosteraceae</taxon>
        <taxon>Zostera</taxon>
    </lineage>
</organism>
<dbReference type="OMA" id="CCCSSAY"/>
<dbReference type="Pfam" id="PF02519">
    <property type="entry name" value="Auxin_inducible"/>
    <property type="match status" value="1"/>
</dbReference>
<dbReference type="PANTHER" id="PTHR31374">
    <property type="entry name" value="AUXIN-INDUCED PROTEIN-LIKE-RELATED"/>
    <property type="match status" value="1"/>
</dbReference>
<dbReference type="OrthoDB" id="838391at2759"/>
<dbReference type="PANTHER" id="PTHR31374:SF261">
    <property type="entry name" value="OS01G0768333 PROTEIN"/>
    <property type="match status" value="1"/>
</dbReference>
<comment type="similarity">
    <text evidence="1">Belongs to the ARG7 family.</text>
</comment>
<sequence>MGRLLWKNYKKGSASKTPRGFVPMLVGSDAGEEKEIIFLKIKFLKHPQMILLLNMSEMEFGYDQKGIINIPCDVPHFRRILNSL</sequence>
<evidence type="ECO:0000313" key="2">
    <source>
        <dbReference type="EMBL" id="KMZ67301.1"/>
    </source>
</evidence>
<gene>
    <name evidence="2" type="ORF">ZOSMA_26G00500</name>
</gene>
<accession>A0A0K9PEC1</accession>
<comment type="caution">
    <text evidence="2">The sequence shown here is derived from an EMBL/GenBank/DDBJ whole genome shotgun (WGS) entry which is preliminary data.</text>
</comment>
<dbReference type="InterPro" id="IPR003676">
    <property type="entry name" value="SAUR_fam"/>
</dbReference>
<dbReference type="EMBL" id="LFYR01000915">
    <property type="protein sequence ID" value="KMZ67301.1"/>
    <property type="molecule type" value="Genomic_DNA"/>
</dbReference>
<name>A0A0K9PEC1_ZOSMR</name>
<keyword evidence="3" id="KW-1185">Reference proteome</keyword>
<evidence type="ECO:0000256" key="1">
    <source>
        <dbReference type="ARBA" id="ARBA00006974"/>
    </source>
</evidence>
<protein>
    <submittedName>
        <fullName evidence="2">SAUR-like auxin-responsive protein family</fullName>
    </submittedName>
</protein>